<dbReference type="InterPro" id="IPR004843">
    <property type="entry name" value="Calcineurin-like_PHP"/>
</dbReference>
<dbReference type="GO" id="GO:0004722">
    <property type="term" value="F:protein serine/threonine phosphatase activity"/>
    <property type="evidence" value="ECO:0007669"/>
    <property type="project" value="UniProtKB-EC"/>
</dbReference>
<comment type="similarity">
    <text evidence="8">Belongs to the PPP phosphatase family.</text>
</comment>
<evidence type="ECO:0000256" key="6">
    <source>
        <dbReference type="ARBA" id="ARBA00047761"/>
    </source>
</evidence>
<evidence type="ECO:0000256" key="5">
    <source>
        <dbReference type="ARBA" id="ARBA00023211"/>
    </source>
</evidence>
<sequence length="331" mass="37287">MAREDYCFDVTAAAAAEQSRPSATTSTLVQGDGLSSSFVDAIIRKVRTSPVQRFTDEITDEELKQLCKAATDIFRMQPTLVRIQPPVVVVGDIHGQFTDLQRIFNTHGNPPEQQYVFLGDYVDRGPQSLETIVLLFCYKVKYPANFMLLRGNHECANINRVYGFFDEVNRRYQRPGPRRLYDLFNQTFAWMPYVGLIGDKILCMHGGLSDQINSLEQLSHLNRPQIDPPLRTLEIDLLWADPARGVRGVIPNTRGAGIAFGEDVVERVCDMLCLDYIIRAHQVVMDGVEYFAGRRLITLFSAPRYTGRNNTGATLTIAPNLSHSITRFPPA</sequence>
<proteinExistence type="inferred from homology"/>
<keyword evidence="3 8" id="KW-0378">Hydrolase</keyword>
<dbReference type="PROSITE" id="PS00125">
    <property type="entry name" value="SER_THR_PHOSPHATASE"/>
    <property type="match status" value="1"/>
</dbReference>
<evidence type="ECO:0000256" key="2">
    <source>
        <dbReference type="ARBA" id="ARBA00022723"/>
    </source>
</evidence>
<dbReference type="PANTHER" id="PTHR11668:SF300">
    <property type="entry name" value="SERINE_THREONINE-PROTEIN PHOSPHATASE"/>
    <property type="match status" value="1"/>
</dbReference>
<comment type="catalytic activity">
    <reaction evidence="7 8">
        <text>O-phospho-L-threonyl-[protein] + H2O = L-threonyl-[protein] + phosphate</text>
        <dbReference type="Rhea" id="RHEA:47004"/>
        <dbReference type="Rhea" id="RHEA-COMP:11060"/>
        <dbReference type="Rhea" id="RHEA-COMP:11605"/>
        <dbReference type="ChEBI" id="CHEBI:15377"/>
        <dbReference type="ChEBI" id="CHEBI:30013"/>
        <dbReference type="ChEBI" id="CHEBI:43474"/>
        <dbReference type="ChEBI" id="CHEBI:61977"/>
        <dbReference type="EC" id="3.1.3.16"/>
    </reaction>
</comment>
<evidence type="ECO:0000313" key="10">
    <source>
        <dbReference type="EMBL" id="KAL3069107.1"/>
    </source>
</evidence>
<evidence type="ECO:0000256" key="7">
    <source>
        <dbReference type="ARBA" id="ARBA00048336"/>
    </source>
</evidence>
<dbReference type="InterPro" id="IPR029052">
    <property type="entry name" value="Metallo-depent_PP-like"/>
</dbReference>
<keyword evidence="2" id="KW-0479">Metal-binding</keyword>
<dbReference type="SMART" id="SM00156">
    <property type="entry name" value="PP2Ac"/>
    <property type="match status" value="1"/>
</dbReference>
<comment type="catalytic activity">
    <reaction evidence="6">
        <text>O-phospho-L-seryl-[protein] + H2O = L-seryl-[protein] + phosphate</text>
        <dbReference type="Rhea" id="RHEA:20629"/>
        <dbReference type="Rhea" id="RHEA-COMP:9863"/>
        <dbReference type="Rhea" id="RHEA-COMP:11604"/>
        <dbReference type="ChEBI" id="CHEBI:15377"/>
        <dbReference type="ChEBI" id="CHEBI:29999"/>
        <dbReference type="ChEBI" id="CHEBI:43474"/>
        <dbReference type="ChEBI" id="CHEBI:83421"/>
        <dbReference type="EC" id="3.1.3.16"/>
    </reaction>
</comment>
<keyword evidence="12" id="KW-1185">Reference proteome</keyword>
<protein>
    <recommendedName>
        <fullName evidence="8">Serine/threonine-protein phosphatase</fullName>
        <ecNumber evidence="8">3.1.3.16</ecNumber>
    </recommendedName>
</protein>
<dbReference type="EMBL" id="JBICBT010001397">
    <property type="protein sequence ID" value="KAL3069121.1"/>
    <property type="molecule type" value="Genomic_DNA"/>
</dbReference>
<comment type="cofactor">
    <cofactor evidence="1">
        <name>Mn(2+)</name>
        <dbReference type="ChEBI" id="CHEBI:29035"/>
    </cofactor>
</comment>
<evidence type="ECO:0000256" key="3">
    <source>
        <dbReference type="ARBA" id="ARBA00022801"/>
    </source>
</evidence>
<evidence type="ECO:0000256" key="1">
    <source>
        <dbReference type="ARBA" id="ARBA00001936"/>
    </source>
</evidence>
<dbReference type="GO" id="GO:0046872">
    <property type="term" value="F:metal ion binding"/>
    <property type="evidence" value="ECO:0007669"/>
    <property type="project" value="UniProtKB-KW"/>
</dbReference>
<dbReference type="SUPFAM" id="SSF56300">
    <property type="entry name" value="Metallo-dependent phosphatases"/>
    <property type="match status" value="1"/>
</dbReference>
<organism evidence="11 12">
    <name type="scientific">Heterodera trifolii</name>
    <dbReference type="NCBI Taxonomy" id="157864"/>
    <lineage>
        <taxon>Eukaryota</taxon>
        <taxon>Metazoa</taxon>
        <taxon>Ecdysozoa</taxon>
        <taxon>Nematoda</taxon>
        <taxon>Chromadorea</taxon>
        <taxon>Rhabditida</taxon>
        <taxon>Tylenchina</taxon>
        <taxon>Tylenchomorpha</taxon>
        <taxon>Tylenchoidea</taxon>
        <taxon>Heteroderidae</taxon>
        <taxon>Heteroderinae</taxon>
        <taxon>Heterodera</taxon>
    </lineage>
</organism>
<gene>
    <name evidence="10" type="ORF">niasHT_034337</name>
    <name evidence="11" type="ORF">niasHT_034351</name>
</gene>
<dbReference type="Pfam" id="PF16891">
    <property type="entry name" value="STPPase_N"/>
    <property type="match status" value="1"/>
</dbReference>
<keyword evidence="4" id="KW-0904">Protein phosphatase</keyword>
<dbReference type="PRINTS" id="PR00114">
    <property type="entry name" value="STPHPHTASE"/>
</dbReference>
<comment type="caution">
    <text evidence="11">The sequence shown here is derived from an EMBL/GenBank/DDBJ whole genome shotgun (WGS) entry which is preliminary data.</text>
</comment>
<reference evidence="11 12" key="1">
    <citation type="submission" date="2024-10" db="EMBL/GenBank/DDBJ databases">
        <authorList>
            <person name="Kim D."/>
        </authorList>
    </citation>
    <scope>NUCLEOTIDE SEQUENCE [LARGE SCALE GENOMIC DNA]</scope>
    <source>
        <strain evidence="11">BH-2024</strain>
    </source>
</reference>
<dbReference type="Proteomes" id="UP001620626">
    <property type="component" value="Unassembled WGS sequence"/>
</dbReference>
<dbReference type="PANTHER" id="PTHR11668">
    <property type="entry name" value="SERINE/THREONINE PROTEIN PHOSPHATASE"/>
    <property type="match status" value="1"/>
</dbReference>
<dbReference type="EC" id="3.1.3.16" evidence="8"/>
<dbReference type="InterPro" id="IPR050341">
    <property type="entry name" value="PP1_catalytic_subunit"/>
</dbReference>
<dbReference type="EMBL" id="JBICBT010001397">
    <property type="protein sequence ID" value="KAL3069107.1"/>
    <property type="molecule type" value="Genomic_DNA"/>
</dbReference>
<dbReference type="Gene3D" id="3.60.21.10">
    <property type="match status" value="1"/>
</dbReference>
<keyword evidence="5" id="KW-0464">Manganese</keyword>
<dbReference type="Pfam" id="PF00149">
    <property type="entry name" value="Metallophos"/>
    <property type="match status" value="1"/>
</dbReference>
<dbReference type="AlphaFoldDB" id="A0ABD2HRZ5"/>
<evidence type="ECO:0000313" key="12">
    <source>
        <dbReference type="Proteomes" id="UP001620626"/>
    </source>
</evidence>
<evidence type="ECO:0000313" key="11">
    <source>
        <dbReference type="EMBL" id="KAL3069121.1"/>
    </source>
</evidence>
<dbReference type="InterPro" id="IPR031675">
    <property type="entry name" value="STPPase_N"/>
</dbReference>
<evidence type="ECO:0000256" key="8">
    <source>
        <dbReference type="RuleBase" id="RU004273"/>
    </source>
</evidence>
<dbReference type="InterPro" id="IPR006186">
    <property type="entry name" value="Ser/Thr-sp_prot-phosphatase"/>
</dbReference>
<evidence type="ECO:0000256" key="4">
    <source>
        <dbReference type="ARBA" id="ARBA00022912"/>
    </source>
</evidence>
<evidence type="ECO:0000259" key="9">
    <source>
        <dbReference type="PROSITE" id="PS00125"/>
    </source>
</evidence>
<accession>A0ABD2HRZ5</accession>
<feature type="domain" description="Serine/threonine specific protein phosphatases" evidence="9">
    <location>
        <begin position="149"/>
        <end position="154"/>
    </location>
</feature>
<name>A0ABD2HRZ5_9BILA</name>